<keyword evidence="2" id="KW-1185">Reference proteome</keyword>
<name>A0A9X6NK81_HYPEX</name>
<accession>A0A9X6NK81</accession>
<reference evidence="2" key="1">
    <citation type="submission" date="2017-01" db="EMBL/GenBank/DDBJ databases">
        <title>Comparative genomics of anhydrobiosis in the tardigrade Hypsibius dujardini.</title>
        <authorList>
            <person name="Yoshida Y."/>
            <person name="Koutsovoulos G."/>
            <person name="Laetsch D."/>
            <person name="Stevens L."/>
            <person name="Kumar S."/>
            <person name="Horikawa D."/>
            <person name="Ishino K."/>
            <person name="Komine S."/>
            <person name="Tomita M."/>
            <person name="Blaxter M."/>
            <person name="Arakawa K."/>
        </authorList>
    </citation>
    <scope>NUCLEOTIDE SEQUENCE [LARGE SCALE GENOMIC DNA]</scope>
    <source>
        <strain evidence="2">Z151</strain>
    </source>
</reference>
<evidence type="ECO:0000313" key="1">
    <source>
        <dbReference type="EMBL" id="OWA51971.1"/>
    </source>
</evidence>
<sequence>MAVAVYQCPSSPDATTSSYCAGNGDPPASDASANAAGDAVTLYLPQLYHSKPVSVLVGQDIQFVSVWILTGESKVHLNADGVVYWCCCDESNASYPNGSLCCTKYFAAFQRGATGERQARVLTIGTMEGVPEGVDS</sequence>
<dbReference type="Proteomes" id="UP000192578">
    <property type="component" value="Unassembled WGS sequence"/>
</dbReference>
<protein>
    <submittedName>
        <fullName evidence="1">Uncharacterized protein</fullName>
    </submittedName>
</protein>
<organism evidence="1 2">
    <name type="scientific">Hypsibius exemplaris</name>
    <name type="common">Freshwater tardigrade</name>
    <dbReference type="NCBI Taxonomy" id="2072580"/>
    <lineage>
        <taxon>Eukaryota</taxon>
        <taxon>Metazoa</taxon>
        <taxon>Ecdysozoa</taxon>
        <taxon>Tardigrada</taxon>
        <taxon>Eutardigrada</taxon>
        <taxon>Parachela</taxon>
        <taxon>Hypsibioidea</taxon>
        <taxon>Hypsibiidae</taxon>
        <taxon>Hypsibius</taxon>
    </lineage>
</organism>
<dbReference type="EMBL" id="MTYJ01000246">
    <property type="protein sequence ID" value="OWA51971.1"/>
    <property type="molecule type" value="Genomic_DNA"/>
</dbReference>
<evidence type="ECO:0000313" key="2">
    <source>
        <dbReference type="Proteomes" id="UP000192578"/>
    </source>
</evidence>
<gene>
    <name evidence="1" type="ORF">BV898_16429</name>
</gene>
<comment type="caution">
    <text evidence="1">The sequence shown here is derived from an EMBL/GenBank/DDBJ whole genome shotgun (WGS) entry which is preliminary data.</text>
</comment>
<proteinExistence type="predicted"/>
<dbReference type="AlphaFoldDB" id="A0A9X6NK81"/>